<keyword evidence="3" id="KW-1185">Reference proteome</keyword>
<evidence type="ECO:0008006" key="4">
    <source>
        <dbReference type="Google" id="ProtNLM"/>
    </source>
</evidence>
<organism evidence="2 3">
    <name type="scientific">Undibacterium curvum</name>
    <dbReference type="NCBI Taxonomy" id="2762294"/>
    <lineage>
        <taxon>Bacteria</taxon>
        <taxon>Pseudomonadati</taxon>
        <taxon>Pseudomonadota</taxon>
        <taxon>Betaproteobacteria</taxon>
        <taxon>Burkholderiales</taxon>
        <taxon>Oxalobacteraceae</taxon>
        <taxon>Undibacterium</taxon>
    </lineage>
</organism>
<dbReference type="Gene3D" id="3.40.190.10">
    <property type="entry name" value="Periplasmic binding protein-like II"/>
    <property type="match status" value="1"/>
</dbReference>
<accession>A0ABR7A0J7</accession>
<protein>
    <recommendedName>
        <fullName evidence="4">Phosphate ABC transporter substrate-binding protein</fullName>
    </recommendedName>
</protein>
<sequence>MFKARLFLILFSLLLLCGRAHAELVVIANPYSGIDKLSKDEVINLYMGRTRKFANGLSALPIDLKNAEHEKAQFYALLVGKEVAEINSYWARLRFSGQGSPPLQAESMEEVVRIVAENKAAIGYVDKKKLDKRVRLIYVFE</sequence>
<evidence type="ECO:0000313" key="3">
    <source>
        <dbReference type="Proteomes" id="UP000654304"/>
    </source>
</evidence>
<dbReference type="SUPFAM" id="SSF53850">
    <property type="entry name" value="Periplasmic binding protein-like II"/>
    <property type="match status" value="1"/>
</dbReference>
<dbReference type="RefSeq" id="WP_186902143.1">
    <property type="nucleotide sequence ID" value="NZ_JACOGD010000001.1"/>
</dbReference>
<dbReference type="EMBL" id="JACOGD010000001">
    <property type="protein sequence ID" value="MBC3930246.1"/>
    <property type="molecule type" value="Genomic_DNA"/>
</dbReference>
<feature type="chain" id="PRO_5045760282" description="Phosphate ABC transporter substrate-binding protein" evidence="1">
    <location>
        <begin position="23"/>
        <end position="141"/>
    </location>
</feature>
<feature type="signal peptide" evidence="1">
    <location>
        <begin position="1"/>
        <end position="22"/>
    </location>
</feature>
<dbReference type="Proteomes" id="UP000654304">
    <property type="component" value="Unassembled WGS sequence"/>
</dbReference>
<proteinExistence type="predicted"/>
<reference evidence="2 3" key="1">
    <citation type="submission" date="2020-08" db="EMBL/GenBank/DDBJ databases">
        <title>Novel species isolated from subtropical streams in China.</title>
        <authorList>
            <person name="Lu H."/>
        </authorList>
    </citation>
    <scope>NUCLEOTIDE SEQUENCE [LARGE SCALE GENOMIC DNA]</scope>
    <source>
        <strain evidence="2 3">CY22W</strain>
    </source>
</reference>
<gene>
    <name evidence="2" type="ORF">H8K43_01065</name>
</gene>
<name>A0ABR7A0J7_9BURK</name>
<comment type="caution">
    <text evidence="2">The sequence shown here is derived from an EMBL/GenBank/DDBJ whole genome shotgun (WGS) entry which is preliminary data.</text>
</comment>
<keyword evidence="1" id="KW-0732">Signal</keyword>
<evidence type="ECO:0000313" key="2">
    <source>
        <dbReference type="EMBL" id="MBC3930246.1"/>
    </source>
</evidence>
<evidence type="ECO:0000256" key="1">
    <source>
        <dbReference type="SAM" id="SignalP"/>
    </source>
</evidence>